<evidence type="ECO:0000313" key="2">
    <source>
        <dbReference type="EMBL" id="SDA89944.1"/>
    </source>
</evidence>
<dbReference type="Pfam" id="PF06445">
    <property type="entry name" value="GyrI-like"/>
    <property type="match status" value="1"/>
</dbReference>
<dbReference type="RefSeq" id="WP_091581681.1">
    <property type="nucleotide sequence ID" value="NZ_FMXM01000014.1"/>
</dbReference>
<organism evidence="2 3">
    <name type="scientific">Mesorhizobium qingshengii</name>
    <dbReference type="NCBI Taxonomy" id="1165689"/>
    <lineage>
        <taxon>Bacteria</taxon>
        <taxon>Pseudomonadati</taxon>
        <taxon>Pseudomonadota</taxon>
        <taxon>Alphaproteobacteria</taxon>
        <taxon>Hyphomicrobiales</taxon>
        <taxon>Phyllobacteriaceae</taxon>
        <taxon>Mesorhizobium</taxon>
    </lineage>
</organism>
<accession>A0A1G5Z5J1</accession>
<feature type="domain" description="GyrI-like small molecule binding" evidence="1">
    <location>
        <begin position="22"/>
        <end position="202"/>
    </location>
</feature>
<dbReference type="InterPro" id="IPR008319">
    <property type="entry name" value="GyrI-like_CCH_Lin2189-like"/>
</dbReference>
<evidence type="ECO:0000259" key="1">
    <source>
        <dbReference type="Pfam" id="PF06445"/>
    </source>
</evidence>
<protein>
    <recommendedName>
        <fullName evidence="1">GyrI-like small molecule binding domain-containing protein</fullName>
    </recommendedName>
</protein>
<dbReference type="PIRSF" id="PIRSF031644">
    <property type="entry name" value="UCP031644"/>
    <property type="match status" value="1"/>
</dbReference>
<sequence>MEKVDFKKIMKAFWQPPAGVFSLVDVPKLQFAMIDGKGDPNTSEEYRHAIEWLYSVSYPLKFMSKKELGKDYGVAPLEGLWWAEDMSSFLTGDKHLWSWTMMIMQPDWISGEMFQAALDKARAKLGESPESLRLQSFHERLAVQIMHIGPYSAEGPTILRLHEEFLPANGLVENGKHHEIYLGDPRKAAPEKLRTVIRQPVKKR</sequence>
<dbReference type="OrthoDB" id="4772335at2"/>
<dbReference type="STRING" id="1165689.SAMN02927914_04240"/>
<dbReference type="AlphaFoldDB" id="A0A1G5Z5J1"/>
<gene>
    <name evidence="2" type="ORF">SAMN02927914_04240</name>
</gene>
<dbReference type="SUPFAM" id="SSF55136">
    <property type="entry name" value="Probable bacterial effector-binding domain"/>
    <property type="match status" value="1"/>
</dbReference>
<dbReference type="Gene3D" id="3.20.80.10">
    <property type="entry name" value="Regulatory factor, effector binding domain"/>
    <property type="match status" value="1"/>
</dbReference>
<dbReference type="Proteomes" id="UP000198588">
    <property type="component" value="Unassembled WGS sequence"/>
</dbReference>
<dbReference type="EMBL" id="FMXM01000014">
    <property type="protein sequence ID" value="SDA89944.1"/>
    <property type="molecule type" value="Genomic_DNA"/>
</dbReference>
<dbReference type="InterPro" id="IPR011256">
    <property type="entry name" value="Reg_factor_effector_dom_sf"/>
</dbReference>
<dbReference type="InterPro" id="IPR029442">
    <property type="entry name" value="GyrI-like"/>
</dbReference>
<evidence type="ECO:0000313" key="3">
    <source>
        <dbReference type="Proteomes" id="UP000198588"/>
    </source>
</evidence>
<proteinExistence type="predicted"/>
<name>A0A1G5Z5J1_9HYPH</name>
<reference evidence="2 3" key="1">
    <citation type="submission" date="2016-10" db="EMBL/GenBank/DDBJ databases">
        <authorList>
            <person name="de Groot N.N."/>
        </authorList>
    </citation>
    <scope>NUCLEOTIDE SEQUENCE [LARGE SCALE GENOMIC DNA]</scope>
    <source>
        <strain evidence="2 3">CGMCC 1.12097</strain>
    </source>
</reference>